<dbReference type="Proteomes" id="UP000053105">
    <property type="component" value="Unassembled WGS sequence"/>
</dbReference>
<gene>
    <name evidence="1" type="ORF">WN51_07400</name>
</gene>
<dbReference type="InterPro" id="IPR036691">
    <property type="entry name" value="Endo/exonu/phosph_ase_sf"/>
</dbReference>
<dbReference type="AlphaFoldDB" id="A0A0N0BCB9"/>
<protein>
    <submittedName>
        <fullName evidence="1">Uncharacterized protein</fullName>
    </submittedName>
</protein>
<accession>A0A0N0BCB9</accession>
<proteinExistence type="predicted"/>
<evidence type="ECO:0000313" key="2">
    <source>
        <dbReference type="Proteomes" id="UP000053105"/>
    </source>
</evidence>
<evidence type="ECO:0000313" key="1">
    <source>
        <dbReference type="EMBL" id="KOX68712.1"/>
    </source>
</evidence>
<sequence length="76" mass="8868">MAAESEWHILNGNMEGDEKGEFTYIEKRGETVIDYVLTNTKDLDKIEKFQVGSRINSDIEKQNKFRTRSVAKEKEK</sequence>
<dbReference type="OrthoDB" id="7616539at2759"/>
<name>A0A0N0BCB9_9HYME</name>
<dbReference type="EMBL" id="KQ435919">
    <property type="protein sequence ID" value="KOX68712.1"/>
    <property type="molecule type" value="Genomic_DNA"/>
</dbReference>
<keyword evidence="2" id="KW-1185">Reference proteome</keyword>
<organism evidence="1 2">
    <name type="scientific">Melipona quadrifasciata</name>
    <dbReference type="NCBI Taxonomy" id="166423"/>
    <lineage>
        <taxon>Eukaryota</taxon>
        <taxon>Metazoa</taxon>
        <taxon>Ecdysozoa</taxon>
        <taxon>Arthropoda</taxon>
        <taxon>Hexapoda</taxon>
        <taxon>Insecta</taxon>
        <taxon>Pterygota</taxon>
        <taxon>Neoptera</taxon>
        <taxon>Endopterygota</taxon>
        <taxon>Hymenoptera</taxon>
        <taxon>Apocrita</taxon>
        <taxon>Aculeata</taxon>
        <taxon>Apoidea</taxon>
        <taxon>Anthophila</taxon>
        <taxon>Apidae</taxon>
        <taxon>Melipona</taxon>
    </lineage>
</organism>
<dbReference type="Gene3D" id="3.60.10.10">
    <property type="entry name" value="Endonuclease/exonuclease/phosphatase"/>
    <property type="match status" value="1"/>
</dbReference>
<reference evidence="1 2" key="1">
    <citation type="submission" date="2015-07" db="EMBL/GenBank/DDBJ databases">
        <title>The genome of Melipona quadrifasciata.</title>
        <authorList>
            <person name="Pan H."/>
            <person name="Kapheim K."/>
        </authorList>
    </citation>
    <scope>NUCLEOTIDE SEQUENCE [LARGE SCALE GENOMIC DNA]</scope>
    <source>
        <strain evidence="1">0111107301</strain>
        <tissue evidence="1">Whole body</tissue>
    </source>
</reference>